<evidence type="ECO:0000313" key="3">
    <source>
        <dbReference type="Proteomes" id="UP001145087"/>
    </source>
</evidence>
<keyword evidence="2" id="KW-0121">Carboxypeptidase</keyword>
<dbReference type="AlphaFoldDB" id="A0A9X3J812"/>
<gene>
    <name evidence="2" type="ORF">OU798_19665</name>
</gene>
<name>A0A9X3J812_9BACT</name>
<dbReference type="Pfam" id="PF13715">
    <property type="entry name" value="CarbopepD_reg_2"/>
    <property type="match status" value="1"/>
</dbReference>
<keyword evidence="2" id="KW-0645">Protease</keyword>
<dbReference type="Gene3D" id="2.60.40.1120">
    <property type="entry name" value="Carboxypeptidase-like, regulatory domain"/>
    <property type="match status" value="1"/>
</dbReference>
<feature type="chain" id="PRO_5040843967" evidence="1">
    <location>
        <begin position="20"/>
        <end position="117"/>
    </location>
</feature>
<keyword evidence="1" id="KW-0732">Signal</keyword>
<proteinExistence type="predicted"/>
<accession>A0A9X3J812</accession>
<protein>
    <submittedName>
        <fullName evidence="2">Carboxypeptidase-like regulatory domain-containing protein</fullName>
    </submittedName>
</protein>
<reference evidence="2" key="1">
    <citation type="submission" date="2022-11" db="EMBL/GenBank/DDBJ databases">
        <title>Marilongibacter aestuarii gen. nov., sp. nov., isolated from tidal flat sediment.</title>
        <authorList>
            <person name="Jiayan W."/>
        </authorList>
    </citation>
    <scope>NUCLEOTIDE SEQUENCE</scope>
    <source>
        <strain evidence="2">Z1-6</strain>
    </source>
</reference>
<dbReference type="GO" id="GO:0004180">
    <property type="term" value="F:carboxypeptidase activity"/>
    <property type="evidence" value="ECO:0007669"/>
    <property type="project" value="UniProtKB-KW"/>
</dbReference>
<dbReference type="SUPFAM" id="SSF49464">
    <property type="entry name" value="Carboxypeptidase regulatory domain-like"/>
    <property type="match status" value="1"/>
</dbReference>
<dbReference type="Proteomes" id="UP001145087">
    <property type="component" value="Unassembled WGS sequence"/>
</dbReference>
<evidence type="ECO:0000256" key="1">
    <source>
        <dbReference type="SAM" id="SignalP"/>
    </source>
</evidence>
<sequence>MRKVLIAALLIISVVVVNAKESDTKTKTNDTENTATMLLSGSIADELSGESLVGVEVKIEGTDLKTYTDFDGNFSFQNVKPGEYKLVANYISYEKKSEVLKVDSKGNDIKIKLQSSN</sequence>
<keyword evidence="2" id="KW-0378">Hydrolase</keyword>
<dbReference type="EMBL" id="JAPOHD010000060">
    <property type="protein sequence ID" value="MCY1722577.1"/>
    <property type="molecule type" value="Genomic_DNA"/>
</dbReference>
<organism evidence="2 3">
    <name type="scientific">Draconibacterium aestuarii</name>
    <dbReference type="NCBI Taxonomy" id="2998507"/>
    <lineage>
        <taxon>Bacteria</taxon>
        <taxon>Pseudomonadati</taxon>
        <taxon>Bacteroidota</taxon>
        <taxon>Bacteroidia</taxon>
        <taxon>Marinilabiliales</taxon>
        <taxon>Prolixibacteraceae</taxon>
        <taxon>Draconibacterium</taxon>
    </lineage>
</organism>
<feature type="signal peptide" evidence="1">
    <location>
        <begin position="1"/>
        <end position="19"/>
    </location>
</feature>
<keyword evidence="3" id="KW-1185">Reference proteome</keyword>
<dbReference type="InterPro" id="IPR008969">
    <property type="entry name" value="CarboxyPept-like_regulatory"/>
</dbReference>
<evidence type="ECO:0000313" key="2">
    <source>
        <dbReference type="EMBL" id="MCY1722577.1"/>
    </source>
</evidence>
<comment type="caution">
    <text evidence="2">The sequence shown here is derived from an EMBL/GenBank/DDBJ whole genome shotgun (WGS) entry which is preliminary data.</text>
</comment>